<protein>
    <submittedName>
        <fullName evidence="5">GntR family transcriptional regulator</fullName>
    </submittedName>
</protein>
<keyword evidence="1" id="KW-0805">Transcription regulation</keyword>
<dbReference type="Pfam" id="PF07729">
    <property type="entry name" value="FCD"/>
    <property type="match status" value="1"/>
</dbReference>
<dbReference type="InterPro" id="IPR000524">
    <property type="entry name" value="Tscrpt_reg_HTH_GntR"/>
</dbReference>
<dbReference type="RefSeq" id="WP_343494028.1">
    <property type="nucleotide sequence ID" value="NZ_JBCPYA010000012.1"/>
</dbReference>
<organism evidence="5 6">
    <name type="scientific">Burkholderia theae</name>
    <dbReference type="NCBI Taxonomy" id="3143496"/>
    <lineage>
        <taxon>Bacteria</taxon>
        <taxon>Pseudomonadati</taxon>
        <taxon>Pseudomonadota</taxon>
        <taxon>Betaproteobacteria</taxon>
        <taxon>Burkholderiales</taxon>
        <taxon>Burkholderiaceae</taxon>
        <taxon>Burkholderia</taxon>
    </lineage>
</organism>
<dbReference type="Gene3D" id="1.20.120.530">
    <property type="entry name" value="GntR ligand-binding domain-like"/>
    <property type="match status" value="1"/>
</dbReference>
<evidence type="ECO:0000256" key="2">
    <source>
        <dbReference type="ARBA" id="ARBA00023125"/>
    </source>
</evidence>
<sequence length="255" mass="28296">MVTQVLSPTKFASVATAVEGATENRGAQSDKAFASIRNRILLGELTPGEKLRVEVLQRDLSLSSTPVREALNRLTAEGLVTFEENRGFRAAPITASDLRDITRLRLLVESEALSDSMACGDDAWEANVVAANYRLTQHEQRIAAGEIERGEPWTILHKAFHMALLSACSYPRILSTCDQLFDQSERYRRFATRVRVLKRNVSAEHQAIMDAVLAKNTKLAVELLSHHIAKTGENVAKILGEEQTTTKRRRAIGTD</sequence>
<dbReference type="EMBL" id="JBCPYA010000012">
    <property type="protein sequence ID" value="MEN2473430.1"/>
    <property type="molecule type" value="Genomic_DNA"/>
</dbReference>
<dbReference type="InterPro" id="IPR036388">
    <property type="entry name" value="WH-like_DNA-bd_sf"/>
</dbReference>
<dbReference type="InterPro" id="IPR036390">
    <property type="entry name" value="WH_DNA-bd_sf"/>
</dbReference>
<dbReference type="PANTHER" id="PTHR43537">
    <property type="entry name" value="TRANSCRIPTIONAL REGULATOR, GNTR FAMILY"/>
    <property type="match status" value="1"/>
</dbReference>
<evidence type="ECO:0000259" key="4">
    <source>
        <dbReference type="PROSITE" id="PS50949"/>
    </source>
</evidence>
<accession>A0ABU9WMX4</accession>
<evidence type="ECO:0000256" key="3">
    <source>
        <dbReference type="ARBA" id="ARBA00023163"/>
    </source>
</evidence>
<evidence type="ECO:0000313" key="5">
    <source>
        <dbReference type="EMBL" id="MEN2473430.1"/>
    </source>
</evidence>
<comment type="caution">
    <text evidence="5">The sequence shown here is derived from an EMBL/GenBank/DDBJ whole genome shotgun (WGS) entry which is preliminary data.</text>
</comment>
<keyword evidence="3" id="KW-0804">Transcription</keyword>
<reference evidence="5 6" key="1">
    <citation type="submission" date="2024-05" db="EMBL/GenBank/DDBJ databases">
        <title>Burkholderia sp. Nov. a novel bacteria isolated from rhizosphere soil of Camellia sinensis.</title>
        <authorList>
            <person name="Dong Y."/>
        </authorList>
    </citation>
    <scope>NUCLEOTIDE SEQUENCE [LARGE SCALE GENOMIC DNA]</scope>
    <source>
        <strain evidence="5 6">GS2Y</strain>
    </source>
</reference>
<dbReference type="InterPro" id="IPR008920">
    <property type="entry name" value="TF_FadR/GntR_C"/>
</dbReference>
<keyword evidence="2" id="KW-0238">DNA-binding</keyword>
<dbReference type="Gene3D" id="1.10.10.10">
    <property type="entry name" value="Winged helix-like DNA-binding domain superfamily/Winged helix DNA-binding domain"/>
    <property type="match status" value="1"/>
</dbReference>
<dbReference type="SUPFAM" id="SSF48008">
    <property type="entry name" value="GntR ligand-binding domain-like"/>
    <property type="match status" value="1"/>
</dbReference>
<gene>
    <name evidence="5" type="ORF">VOI36_26305</name>
</gene>
<dbReference type="PROSITE" id="PS50949">
    <property type="entry name" value="HTH_GNTR"/>
    <property type="match status" value="1"/>
</dbReference>
<dbReference type="SMART" id="SM00895">
    <property type="entry name" value="FCD"/>
    <property type="match status" value="1"/>
</dbReference>
<dbReference type="Proteomes" id="UP001466933">
    <property type="component" value="Unassembled WGS sequence"/>
</dbReference>
<evidence type="ECO:0000313" key="6">
    <source>
        <dbReference type="Proteomes" id="UP001466933"/>
    </source>
</evidence>
<dbReference type="PANTHER" id="PTHR43537:SF20">
    <property type="entry name" value="HTH-TYPE TRANSCRIPTIONAL REPRESSOR GLAR"/>
    <property type="match status" value="1"/>
</dbReference>
<dbReference type="SUPFAM" id="SSF46785">
    <property type="entry name" value="Winged helix' DNA-binding domain"/>
    <property type="match status" value="1"/>
</dbReference>
<dbReference type="InterPro" id="IPR011711">
    <property type="entry name" value="GntR_C"/>
</dbReference>
<feature type="domain" description="HTH gntR-type" evidence="4">
    <location>
        <begin position="26"/>
        <end position="93"/>
    </location>
</feature>
<dbReference type="Pfam" id="PF00392">
    <property type="entry name" value="GntR"/>
    <property type="match status" value="1"/>
</dbReference>
<dbReference type="SMART" id="SM00345">
    <property type="entry name" value="HTH_GNTR"/>
    <property type="match status" value="1"/>
</dbReference>
<keyword evidence="6" id="KW-1185">Reference proteome</keyword>
<proteinExistence type="predicted"/>
<name>A0ABU9WMX4_9BURK</name>
<evidence type="ECO:0000256" key="1">
    <source>
        <dbReference type="ARBA" id="ARBA00023015"/>
    </source>
</evidence>